<name>A0A7S0ZBV6_9RHOD</name>
<dbReference type="EMBL" id="HBFP01001952">
    <property type="protein sequence ID" value="CAD8817022.1"/>
    <property type="molecule type" value="Transcribed_RNA"/>
</dbReference>
<accession>A0A7S0ZBV6</accession>
<dbReference type="Pfam" id="PF02325">
    <property type="entry name" value="CCB3_YggT"/>
    <property type="match status" value="1"/>
</dbReference>
<dbReference type="PANTHER" id="PTHR33219">
    <property type="entry name" value="YLMG HOMOLOG PROTEIN 2, CHLOROPLASTIC"/>
    <property type="match status" value="1"/>
</dbReference>
<protein>
    <submittedName>
        <fullName evidence="1">Uncharacterized protein</fullName>
    </submittedName>
</protein>
<sequence length="159" mass="16844">MGYSVMMGWNGGVVGSDAGFIDSSSKVVGLNGKSRRRAMCCAAVIPGNSAGEAIVVGGLGTFLGLYSNIITARILLSWFPGLQNQPLLRPIYTICDPFLNVFRGVIPPIFGLDLSPIIAITLLQALGSASFALGAEADSSSHPQRFTRNPFHSLFPSRK</sequence>
<evidence type="ECO:0000313" key="1">
    <source>
        <dbReference type="EMBL" id="CAD8817022.1"/>
    </source>
</evidence>
<dbReference type="AlphaFoldDB" id="A0A7S0ZBV6"/>
<dbReference type="GO" id="GO:0016020">
    <property type="term" value="C:membrane"/>
    <property type="evidence" value="ECO:0007669"/>
    <property type="project" value="InterPro"/>
</dbReference>
<dbReference type="PANTHER" id="PTHR33219:SF14">
    <property type="entry name" value="PROTEIN COFACTOR ASSEMBLY OF COMPLEX C SUBUNIT B CCB3, CHLOROPLASTIC-RELATED"/>
    <property type="match status" value="1"/>
</dbReference>
<proteinExistence type="predicted"/>
<gene>
    <name evidence="1" type="ORF">TOLI1172_LOCUS1410</name>
</gene>
<dbReference type="InterPro" id="IPR003425">
    <property type="entry name" value="CCB3/YggT"/>
</dbReference>
<organism evidence="1">
    <name type="scientific">Timspurckia oligopyrenoides</name>
    <dbReference type="NCBI Taxonomy" id="708627"/>
    <lineage>
        <taxon>Eukaryota</taxon>
        <taxon>Rhodophyta</taxon>
        <taxon>Bangiophyceae</taxon>
        <taxon>Porphyridiales</taxon>
        <taxon>Porphyridiaceae</taxon>
        <taxon>Timspurckia</taxon>
    </lineage>
</organism>
<reference evidence="1" key="1">
    <citation type="submission" date="2021-01" db="EMBL/GenBank/DDBJ databases">
        <authorList>
            <person name="Corre E."/>
            <person name="Pelletier E."/>
            <person name="Niang G."/>
            <person name="Scheremetjew M."/>
            <person name="Finn R."/>
            <person name="Kale V."/>
            <person name="Holt S."/>
            <person name="Cochrane G."/>
            <person name="Meng A."/>
            <person name="Brown T."/>
            <person name="Cohen L."/>
        </authorList>
    </citation>
    <scope>NUCLEOTIDE SEQUENCE</scope>
    <source>
        <strain evidence="1">CCMP3278</strain>
    </source>
</reference>